<dbReference type="AlphaFoldDB" id="A0A9D7FQ34"/>
<dbReference type="RefSeq" id="WP_228396849.1">
    <property type="nucleotide sequence ID" value="NZ_JADRCP010000001.1"/>
</dbReference>
<dbReference type="PANTHER" id="PTHR32071:SF117">
    <property type="entry name" value="PTS-DEPENDENT DIHYDROXYACETONE KINASE OPERON REGULATORY PROTEIN-RELATED"/>
    <property type="match status" value="1"/>
</dbReference>
<evidence type="ECO:0000313" key="8">
    <source>
        <dbReference type="EMBL" id="MBK5174782.1"/>
    </source>
</evidence>
<evidence type="ECO:0000259" key="6">
    <source>
        <dbReference type="PROSITE" id="PS50045"/>
    </source>
</evidence>
<dbReference type="InterPro" id="IPR058031">
    <property type="entry name" value="AAA_lid_NorR"/>
</dbReference>
<dbReference type="PROSITE" id="PS50045">
    <property type="entry name" value="SIGMA54_INTERACT_4"/>
    <property type="match status" value="1"/>
</dbReference>
<reference evidence="8 10" key="1">
    <citation type="submission" date="2020-11" db="EMBL/GenBank/DDBJ databases">
        <title>Insectihabitans protaetiae gen. nov. sp. nov. and Insectihabitans allomyrinae sp. nov., isolated from larvae of Protaetia brevitarsis seulensis and Allomyrina dichotoma, respectively.</title>
        <authorList>
            <person name="Lee S.D."/>
            <person name="Byeon Y.-S."/>
            <person name="Kim S.-M."/>
            <person name="Yang H.L."/>
            <person name="Kim I.S."/>
        </authorList>
    </citation>
    <scope>NUCLEOTIDE SEQUENCE</scope>
    <source>
        <strain evidence="8">CWB-B4</strain>
        <strain evidence="7 10">CWB-B43</strain>
    </source>
</reference>
<dbReference type="InterPro" id="IPR009057">
    <property type="entry name" value="Homeodomain-like_sf"/>
</dbReference>
<dbReference type="GO" id="GO:0005524">
    <property type="term" value="F:ATP binding"/>
    <property type="evidence" value="ECO:0007669"/>
    <property type="project" value="UniProtKB-KW"/>
</dbReference>
<keyword evidence="2" id="KW-0067">ATP-binding</keyword>
<accession>A0A9D7FQ34</accession>
<dbReference type="EMBL" id="JADRCP010000001">
    <property type="protein sequence ID" value="MBK5174782.1"/>
    <property type="molecule type" value="Genomic_DNA"/>
</dbReference>
<dbReference type="Proteomes" id="UP000807542">
    <property type="component" value="Unassembled WGS sequence"/>
</dbReference>
<dbReference type="SUPFAM" id="SSF52540">
    <property type="entry name" value="P-loop containing nucleoside triphosphate hydrolases"/>
    <property type="match status" value="1"/>
</dbReference>
<keyword evidence="5" id="KW-0804">Transcription</keyword>
<dbReference type="Gene3D" id="3.30.450.40">
    <property type="match status" value="1"/>
</dbReference>
<keyword evidence="1" id="KW-0547">Nucleotide-binding</keyword>
<dbReference type="SUPFAM" id="SSF46689">
    <property type="entry name" value="Homeodomain-like"/>
    <property type="match status" value="1"/>
</dbReference>
<dbReference type="SUPFAM" id="SSF55781">
    <property type="entry name" value="GAF domain-like"/>
    <property type="match status" value="1"/>
</dbReference>
<dbReference type="Proteomes" id="UP001296969">
    <property type="component" value="Unassembled WGS sequence"/>
</dbReference>
<proteinExistence type="predicted"/>
<name>A0A9D7FQ34_9GAMM</name>
<dbReference type="Gene3D" id="1.10.8.60">
    <property type="match status" value="1"/>
</dbReference>
<protein>
    <submittedName>
        <fullName evidence="8">Sigma-54-dependent Fis family transcriptional regulator</fullName>
    </submittedName>
</protein>
<dbReference type="PANTHER" id="PTHR32071">
    <property type="entry name" value="TRANSCRIPTIONAL REGULATORY PROTEIN"/>
    <property type="match status" value="1"/>
</dbReference>
<dbReference type="InterPro" id="IPR029016">
    <property type="entry name" value="GAF-like_dom_sf"/>
</dbReference>
<dbReference type="GO" id="GO:0043565">
    <property type="term" value="F:sequence-specific DNA binding"/>
    <property type="evidence" value="ECO:0007669"/>
    <property type="project" value="InterPro"/>
</dbReference>
<evidence type="ECO:0000313" key="9">
    <source>
        <dbReference type="Proteomes" id="UP000807542"/>
    </source>
</evidence>
<organism evidence="8 9">
    <name type="scientific">Limnobaculum xujianqingii</name>
    <dbReference type="NCBI Taxonomy" id="2738837"/>
    <lineage>
        <taxon>Bacteria</taxon>
        <taxon>Pseudomonadati</taxon>
        <taxon>Pseudomonadota</taxon>
        <taxon>Gammaproteobacteria</taxon>
        <taxon>Enterobacterales</taxon>
        <taxon>Budviciaceae</taxon>
        <taxon>Limnobaculum</taxon>
    </lineage>
</organism>
<dbReference type="Gene3D" id="1.10.10.60">
    <property type="entry name" value="Homeodomain-like"/>
    <property type="match status" value="1"/>
</dbReference>
<keyword evidence="3" id="KW-0805">Transcription regulation</keyword>
<dbReference type="Pfam" id="PF02954">
    <property type="entry name" value="HTH_8"/>
    <property type="match status" value="1"/>
</dbReference>
<feature type="domain" description="Sigma-54 factor interaction" evidence="6">
    <location>
        <begin position="185"/>
        <end position="406"/>
    </location>
</feature>
<dbReference type="Pfam" id="PF00158">
    <property type="entry name" value="Sigma54_activat"/>
    <property type="match status" value="1"/>
</dbReference>
<evidence type="ECO:0000313" key="7">
    <source>
        <dbReference type="EMBL" id="MBK5071473.1"/>
    </source>
</evidence>
<dbReference type="InterPro" id="IPR002197">
    <property type="entry name" value="HTH_Fis"/>
</dbReference>
<dbReference type="EMBL" id="JADRCQ010000001">
    <property type="protein sequence ID" value="MBK5071473.1"/>
    <property type="molecule type" value="Genomic_DNA"/>
</dbReference>
<evidence type="ECO:0000256" key="3">
    <source>
        <dbReference type="ARBA" id="ARBA00023015"/>
    </source>
</evidence>
<keyword evidence="4" id="KW-0238">DNA-binding</keyword>
<dbReference type="InterPro" id="IPR027417">
    <property type="entry name" value="P-loop_NTPase"/>
</dbReference>
<evidence type="ECO:0000256" key="4">
    <source>
        <dbReference type="ARBA" id="ARBA00023125"/>
    </source>
</evidence>
<dbReference type="Gene3D" id="3.40.50.300">
    <property type="entry name" value="P-loop containing nucleotide triphosphate hydrolases"/>
    <property type="match status" value="1"/>
</dbReference>
<evidence type="ECO:0000256" key="2">
    <source>
        <dbReference type="ARBA" id="ARBA00022840"/>
    </source>
</evidence>
<evidence type="ECO:0000313" key="10">
    <source>
        <dbReference type="Proteomes" id="UP001296969"/>
    </source>
</evidence>
<keyword evidence="10" id="KW-1185">Reference proteome</keyword>
<dbReference type="GO" id="GO:0006355">
    <property type="term" value="P:regulation of DNA-templated transcription"/>
    <property type="evidence" value="ECO:0007669"/>
    <property type="project" value="InterPro"/>
</dbReference>
<sequence length="492" mass="55397">MHEALCSTLQLEKAISACIQAAPETFPIDGIFLNYYRDDIQSIQFLALATRNRSRIKLNVLSIPIHVLSRFIVSDNFTTTILNRLADDPLTDYVIKHHFRKVKSAIVMRLKVDDIRLGAVVFFSYKSNAFQPEHAELVESLRGSFSLLASRALSQLKLISEQKTHTQYSHLPSSDSRGKLPEGFISAQNSPMAALFSRLPSIAKSQQAVMIYGEKGSGKSMLAQHLYQQSAGPQSQLAALYAETLTLFITAPDQSTRVITLTEAMLTDNTLFEYANGGTLLIENIECLPEAICCQLIKNIQIYKEKGNSTRILITQTQLKPAYTDPANLLRCIRYYNLFCLSVTLLPLRQRREDIPELVTHYLLKLGKTRQHKLPLLSTRFQQSLLNYDWPGNISELIARLEKAIISSGANILDIKPGEYDRNYPDIRQPILPLNEIVKRHIIETLKQTNGKISGEGGAAEILKINSNTLYSKMKKLGITKDIFSQEAQNRN</sequence>
<gene>
    <name evidence="8" type="ORF">I2492_00395</name>
    <name evidence="7" type="ORF">I2493_00395</name>
</gene>
<evidence type="ECO:0000256" key="1">
    <source>
        <dbReference type="ARBA" id="ARBA00022741"/>
    </source>
</evidence>
<dbReference type="InterPro" id="IPR002078">
    <property type="entry name" value="Sigma_54_int"/>
</dbReference>
<evidence type="ECO:0000256" key="5">
    <source>
        <dbReference type="ARBA" id="ARBA00023163"/>
    </source>
</evidence>
<comment type="caution">
    <text evidence="8">The sequence shown here is derived from an EMBL/GenBank/DDBJ whole genome shotgun (WGS) entry which is preliminary data.</text>
</comment>
<dbReference type="Pfam" id="PF25601">
    <property type="entry name" value="AAA_lid_14"/>
    <property type="match status" value="1"/>
</dbReference>